<keyword evidence="5" id="KW-0472">Membrane</keyword>
<dbReference type="RefSeq" id="YP_002516347.1">
    <property type="nucleotide sequence ID" value="NC_011916.1"/>
</dbReference>
<keyword evidence="2" id="KW-0813">Transport</keyword>
<dbReference type="GeneID" id="7333104"/>
<evidence type="ECO:0000313" key="9">
    <source>
        <dbReference type="EMBL" id="ACL94439.1"/>
    </source>
</evidence>
<protein>
    <submittedName>
        <fullName evidence="9">OAR protein</fullName>
    </submittedName>
</protein>
<dbReference type="SUPFAM" id="SSF56935">
    <property type="entry name" value="Porins"/>
    <property type="match status" value="1"/>
</dbReference>
<dbReference type="InterPro" id="IPR057601">
    <property type="entry name" value="Oar-like_b-barrel"/>
</dbReference>
<dbReference type="OrthoDB" id="9768147at2"/>
<gene>
    <name evidence="9" type="ordered locus">CCNA_00974</name>
</gene>
<evidence type="ECO:0000259" key="8">
    <source>
        <dbReference type="Pfam" id="PF25183"/>
    </source>
</evidence>
<comment type="subcellular location">
    <subcellularLocation>
        <location evidence="1">Cell outer membrane</location>
        <topology evidence="1">Multi-pass membrane protein</topology>
    </subcellularLocation>
</comment>
<dbReference type="PANTHER" id="PTHR30069:SF46">
    <property type="entry name" value="OAR PROTEIN"/>
    <property type="match status" value="1"/>
</dbReference>
<evidence type="ECO:0000256" key="2">
    <source>
        <dbReference type="ARBA" id="ARBA00022448"/>
    </source>
</evidence>
<dbReference type="SUPFAM" id="SSF49452">
    <property type="entry name" value="Starch-binding domain-like"/>
    <property type="match status" value="1"/>
</dbReference>
<dbReference type="Pfam" id="PF13620">
    <property type="entry name" value="CarboxypepD_reg"/>
    <property type="match status" value="1"/>
</dbReference>
<name>A0A0H3C6X0_CAUVN</name>
<dbReference type="InterPro" id="IPR013784">
    <property type="entry name" value="Carb-bd-like_fold"/>
</dbReference>
<proteinExistence type="predicted"/>
<accession>A0A0H3C6X0</accession>
<keyword evidence="10" id="KW-1185">Reference proteome</keyword>
<evidence type="ECO:0000256" key="6">
    <source>
        <dbReference type="ARBA" id="ARBA00023237"/>
    </source>
</evidence>
<sequence>MNSTKGCVRARLLTSTLLAGLASLAAPLAITAVATAVPTLASAQDYSSGTLIGTVTDTNGAPVAGAAVQVKSLSQGFERNVVTGSDGQFRIALIPSGGYSVAISKAGFVPASDGNVKVGIGAASNYGFTIAAEGVEVSEIIVTGKANPQLDFAGTTTGLSIDVETLSKQVPIARSVTALTLLAPSAVPGDTVGTFVNQGQSQAAVGGASIGENVFFVNGLNITNFVNGIGATLVPFEFYKSVEIKTGGYPAEFGRGTGAVINAVTKSGSNDFTFALHGNYEPNSLRDKSPNTTITQNSLTSRTDRSLIVEAGGPIIKDRLFFYGLASFQNLETSTATTGGTYVQDRTADPFYAFKLDGYITDKHHLELTYFDTSRKRKRDQFTFNPATDVISPTRASAESLYQGGENYVARYTGTFTDWLTVSAAYGRSEVDNAAVGNLSGIARVQDTRVTPTVDRSLQRTAAGTFPSIAEREFYRADADLYFKLLGSHHIRFGYDQENTLLTQFTRRNGGRNYTYRRAGAAGALGGAVAAGQEYIEGRKFQTGGGFAGKNKAYYIQDAWDLNDRLTLSLGVRKDQFQVADPNGQVFSSFDNEIGLRGGFTYDVFGDRNDKLYGSFGRTYLPVASNTAFRAASPATDISEFWLPAGGGTTFGALDAQTGLPTAGLGRLVSGGSLVACPATVGSAAPVGAFSCQVRNNGVSPNPDAVAAKNLKSTYQDEYILGYEHRFNDLWRGGVSLIYRNLGRISEDALLDVGIQNWCAANGYAKTNAARTGCADVWSGEHQYLIINPGSDVKMVLSDPLPGETQIRTITVSAQQLQFPKAKREYLGLEFSFERTFDGKWGLQGSYTISESKGNFEGASRSDNGQTDAGITVDFDHLAFIPGTYGLLPNHRGHQLKLFGSYAVTDDLLLGTNLSVISPRKYGCIGNAPENFDPNDGFLEQDYETANASYGAAARFCGGKVANRGSVFEGEWVTRFDLSARYAVPSRFIPSLPYMDKSEGGLVLRADVFNVFNLKSGIEKDEFGEKTGGLVNPDFQKVTAYQPPRYVRFGFDWSF</sequence>
<keyword evidence="7" id="KW-0732">Signal</keyword>
<evidence type="ECO:0000313" key="10">
    <source>
        <dbReference type="Proteomes" id="UP000001364"/>
    </source>
</evidence>
<dbReference type="GO" id="GO:0009279">
    <property type="term" value="C:cell outer membrane"/>
    <property type="evidence" value="ECO:0007669"/>
    <property type="project" value="UniProtKB-SubCell"/>
</dbReference>
<dbReference type="PANTHER" id="PTHR30069">
    <property type="entry name" value="TONB-DEPENDENT OUTER MEMBRANE RECEPTOR"/>
    <property type="match status" value="1"/>
</dbReference>
<dbReference type="InterPro" id="IPR036942">
    <property type="entry name" value="Beta-barrel_TonB_sf"/>
</dbReference>
<dbReference type="KEGG" id="ccs:CCNA_00974"/>
<dbReference type="RefSeq" id="WP_010918809.1">
    <property type="nucleotide sequence ID" value="NC_011916.1"/>
</dbReference>
<dbReference type="Proteomes" id="UP000001364">
    <property type="component" value="Chromosome"/>
</dbReference>
<dbReference type="EMBL" id="CP001340">
    <property type="protein sequence ID" value="ACL94439.1"/>
    <property type="molecule type" value="Genomic_DNA"/>
</dbReference>
<dbReference type="GO" id="GO:0044718">
    <property type="term" value="P:siderophore transmembrane transport"/>
    <property type="evidence" value="ECO:0007669"/>
    <property type="project" value="TreeGrafter"/>
</dbReference>
<evidence type="ECO:0000256" key="5">
    <source>
        <dbReference type="ARBA" id="ARBA00023136"/>
    </source>
</evidence>
<dbReference type="Gene3D" id="2.40.170.20">
    <property type="entry name" value="TonB-dependent receptor, beta-barrel domain"/>
    <property type="match status" value="1"/>
</dbReference>
<keyword evidence="3" id="KW-1134">Transmembrane beta strand</keyword>
<keyword evidence="6" id="KW-0998">Cell outer membrane</keyword>
<dbReference type="Pfam" id="PF25183">
    <property type="entry name" value="OMP_b-brl_4"/>
    <property type="match status" value="1"/>
</dbReference>
<dbReference type="InterPro" id="IPR039426">
    <property type="entry name" value="TonB-dep_rcpt-like"/>
</dbReference>
<evidence type="ECO:0000256" key="1">
    <source>
        <dbReference type="ARBA" id="ARBA00004571"/>
    </source>
</evidence>
<dbReference type="AlphaFoldDB" id="A0A0H3C6X0"/>
<keyword evidence="4" id="KW-0812">Transmembrane</keyword>
<feature type="signal peptide" evidence="7">
    <location>
        <begin position="1"/>
        <end position="36"/>
    </location>
</feature>
<dbReference type="PATRIC" id="fig|565050.3.peg.957"/>
<dbReference type="GO" id="GO:0015344">
    <property type="term" value="F:siderophore uptake transmembrane transporter activity"/>
    <property type="evidence" value="ECO:0007669"/>
    <property type="project" value="TreeGrafter"/>
</dbReference>
<dbReference type="HOGENOM" id="CLU_006298_3_0_5"/>
<evidence type="ECO:0000256" key="7">
    <source>
        <dbReference type="SAM" id="SignalP"/>
    </source>
</evidence>
<reference evidence="9 10" key="1">
    <citation type="journal article" date="2010" name="J. Bacteriol.">
        <title>The genetic basis of laboratory adaptation in Caulobacter crescentus.</title>
        <authorList>
            <person name="Marks M.E."/>
            <person name="Castro-Rojas C.M."/>
            <person name="Teiling C."/>
            <person name="Du L."/>
            <person name="Kapatral V."/>
            <person name="Walunas T.L."/>
            <person name="Crosson S."/>
        </authorList>
    </citation>
    <scope>NUCLEOTIDE SEQUENCE [LARGE SCALE GENOMIC DNA]</scope>
    <source>
        <strain evidence="10">NA1000 / CB15N</strain>
    </source>
</reference>
<evidence type="ECO:0000256" key="3">
    <source>
        <dbReference type="ARBA" id="ARBA00022452"/>
    </source>
</evidence>
<evidence type="ECO:0000256" key="4">
    <source>
        <dbReference type="ARBA" id="ARBA00022692"/>
    </source>
</evidence>
<feature type="chain" id="PRO_5002605959" evidence="7">
    <location>
        <begin position="37"/>
        <end position="1055"/>
    </location>
</feature>
<organism evidence="9 10">
    <name type="scientific">Caulobacter vibrioides (strain NA1000 / CB15N)</name>
    <name type="common">Caulobacter crescentus</name>
    <dbReference type="NCBI Taxonomy" id="565050"/>
    <lineage>
        <taxon>Bacteria</taxon>
        <taxon>Pseudomonadati</taxon>
        <taxon>Pseudomonadota</taxon>
        <taxon>Alphaproteobacteria</taxon>
        <taxon>Caulobacterales</taxon>
        <taxon>Caulobacteraceae</taxon>
        <taxon>Caulobacter</taxon>
    </lineage>
</organism>
<dbReference type="Gene3D" id="2.60.40.1120">
    <property type="entry name" value="Carboxypeptidase-like, regulatory domain"/>
    <property type="match status" value="1"/>
</dbReference>
<dbReference type="GO" id="GO:0030246">
    <property type="term" value="F:carbohydrate binding"/>
    <property type="evidence" value="ECO:0007669"/>
    <property type="project" value="InterPro"/>
</dbReference>
<feature type="domain" description="TonB-dependent transporter Oar-like beta-barrel" evidence="8">
    <location>
        <begin position="341"/>
        <end position="903"/>
    </location>
</feature>